<dbReference type="EMBL" id="WQMT02000007">
    <property type="protein sequence ID" value="KAG9221385.1"/>
    <property type="molecule type" value="Genomic_DNA"/>
</dbReference>
<accession>A0ACB7IUJ1</accession>
<evidence type="ECO:0000313" key="1">
    <source>
        <dbReference type="EMBL" id="KAG9221385.1"/>
    </source>
</evidence>
<gene>
    <name evidence="1" type="ORF">CCMSSC00406_0009834</name>
</gene>
<evidence type="ECO:0000313" key="2">
    <source>
        <dbReference type="Proteomes" id="UP000824881"/>
    </source>
</evidence>
<proteinExistence type="predicted"/>
<protein>
    <submittedName>
        <fullName evidence="1">Uncharacterized protein</fullName>
    </submittedName>
</protein>
<dbReference type="Proteomes" id="UP000824881">
    <property type="component" value="Unassembled WGS sequence"/>
</dbReference>
<comment type="caution">
    <text evidence="1">The sequence shown here is derived from an EMBL/GenBank/DDBJ whole genome shotgun (WGS) entry which is preliminary data.</text>
</comment>
<name>A0ACB7IUJ1_PLECO</name>
<reference evidence="1 2" key="1">
    <citation type="journal article" date="2021" name="Appl. Environ. Microbiol.">
        <title>Genetic linkage and physical mapping for an oyster mushroom Pleurotus cornucopiae and QTL analysis for the trait cap color.</title>
        <authorList>
            <person name="Zhang Y."/>
            <person name="Gao W."/>
            <person name="Sonnenberg A."/>
            <person name="Chen Q."/>
            <person name="Zhang J."/>
            <person name="Huang C."/>
        </authorList>
    </citation>
    <scope>NUCLEOTIDE SEQUENCE [LARGE SCALE GENOMIC DNA]</scope>
    <source>
        <strain evidence="1">CCMSSC00406</strain>
    </source>
</reference>
<organism evidence="1 2">
    <name type="scientific">Pleurotus cornucopiae</name>
    <name type="common">Cornucopia mushroom</name>
    <dbReference type="NCBI Taxonomy" id="5321"/>
    <lineage>
        <taxon>Eukaryota</taxon>
        <taxon>Fungi</taxon>
        <taxon>Dikarya</taxon>
        <taxon>Basidiomycota</taxon>
        <taxon>Agaricomycotina</taxon>
        <taxon>Agaricomycetes</taxon>
        <taxon>Agaricomycetidae</taxon>
        <taxon>Agaricales</taxon>
        <taxon>Pleurotineae</taxon>
        <taxon>Pleurotaceae</taxon>
        <taxon>Pleurotus</taxon>
    </lineage>
</organism>
<keyword evidence="2" id="KW-1185">Reference proteome</keyword>
<sequence>MLEWIRSSIDQNLPPKPVWSVDQIPDLSGKVIIVTGGNTGIGKETIRALLVHNATVYMASRSEERARSAIAELKEASGKEPFFLRLDLGNLASVRRAAEEFLSKEKQLHVLINNAGVMYPPISQVTDDGYDMQFGTNVIGHFHFTQLLIPALLSAAQSSPDKHARVVTVSSWGHELWPGLKYDTFSDGPARRKCSTQYLYSQSKYGNVVVARELARRYADQGIVSTALHPGSINSELARHTPGINFWGKLLVCAYLLYDTAHGALTQLYAATAPEAADFNGKYLIPWARLGKAIPSTQDPEVAAKLWAWLEAAVADK</sequence>